<gene>
    <name evidence="1" type="ORF">FSB_LOCUS47810</name>
</gene>
<reference evidence="1" key="1">
    <citation type="submission" date="2018-02" db="EMBL/GenBank/DDBJ databases">
        <authorList>
            <person name="Cohen D.B."/>
            <person name="Kent A.D."/>
        </authorList>
    </citation>
    <scope>NUCLEOTIDE SEQUENCE</scope>
</reference>
<name>A0A2N9I685_FAGSY</name>
<proteinExistence type="predicted"/>
<sequence>MSPIIILIKSTSVIAPRWVSCWTPVPLTFGLSKINDLAQVQVQVLHVLQLMVLFSWSQQQRSAPVGEMNGQILQCATGFIPSDSCIQRLKCPNMGLKSEELINGGRKIKEVIPSFLKLFLKMVFRNTAVAWVVVGLAAVLGGGSWRDGGNFLIWWVSDLNKSSGLGVMDFMDGRRKDEVKVEVLLSDLGWSNSDTKLMQDNNWGNRDREKKNKNGTNLRNHHLESIYKTVGITT</sequence>
<dbReference type="EMBL" id="OIVN01004909">
    <property type="protein sequence ID" value="SPD19928.1"/>
    <property type="molecule type" value="Genomic_DNA"/>
</dbReference>
<protein>
    <submittedName>
        <fullName evidence="1">Uncharacterized protein</fullName>
    </submittedName>
</protein>
<evidence type="ECO:0000313" key="1">
    <source>
        <dbReference type="EMBL" id="SPD19928.1"/>
    </source>
</evidence>
<accession>A0A2N9I685</accession>
<organism evidence="1">
    <name type="scientific">Fagus sylvatica</name>
    <name type="common">Beechnut</name>
    <dbReference type="NCBI Taxonomy" id="28930"/>
    <lineage>
        <taxon>Eukaryota</taxon>
        <taxon>Viridiplantae</taxon>
        <taxon>Streptophyta</taxon>
        <taxon>Embryophyta</taxon>
        <taxon>Tracheophyta</taxon>
        <taxon>Spermatophyta</taxon>
        <taxon>Magnoliopsida</taxon>
        <taxon>eudicotyledons</taxon>
        <taxon>Gunneridae</taxon>
        <taxon>Pentapetalae</taxon>
        <taxon>rosids</taxon>
        <taxon>fabids</taxon>
        <taxon>Fagales</taxon>
        <taxon>Fagaceae</taxon>
        <taxon>Fagus</taxon>
    </lineage>
</organism>
<dbReference type="AlphaFoldDB" id="A0A2N9I685"/>